<feature type="repeat" description="TPR" evidence="3">
    <location>
        <begin position="567"/>
        <end position="600"/>
    </location>
</feature>
<dbReference type="AlphaFoldDB" id="A0A921MTG9"/>
<dbReference type="SMART" id="SM00028">
    <property type="entry name" value="TPR"/>
    <property type="match status" value="5"/>
</dbReference>
<reference evidence="4" key="1">
    <citation type="journal article" date="2021" name="PeerJ">
        <title>Extensive microbial diversity within the chicken gut microbiome revealed by metagenomics and culture.</title>
        <authorList>
            <person name="Gilroy R."/>
            <person name="Ravi A."/>
            <person name="Getino M."/>
            <person name="Pursley I."/>
            <person name="Horton D.L."/>
            <person name="Alikhan N.F."/>
            <person name="Baker D."/>
            <person name="Gharbi K."/>
            <person name="Hall N."/>
            <person name="Watson M."/>
            <person name="Adriaenssens E.M."/>
            <person name="Foster-Nyarko E."/>
            <person name="Jarju S."/>
            <person name="Secka A."/>
            <person name="Antonio M."/>
            <person name="Oren A."/>
            <person name="Chaudhuri R.R."/>
            <person name="La Ragione R."/>
            <person name="Hildebrand F."/>
            <person name="Pallen M.J."/>
        </authorList>
    </citation>
    <scope>NUCLEOTIDE SEQUENCE</scope>
    <source>
        <strain evidence="4">CHK121-7720</strain>
    </source>
</reference>
<dbReference type="Pfam" id="PF14559">
    <property type="entry name" value="TPR_19"/>
    <property type="match status" value="1"/>
</dbReference>
<keyword evidence="1" id="KW-0677">Repeat</keyword>
<evidence type="ECO:0000256" key="1">
    <source>
        <dbReference type="ARBA" id="ARBA00022737"/>
    </source>
</evidence>
<feature type="repeat" description="TPR" evidence="3">
    <location>
        <begin position="533"/>
        <end position="566"/>
    </location>
</feature>
<dbReference type="PROSITE" id="PS50005">
    <property type="entry name" value="TPR"/>
    <property type="match status" value="5"/>
</dbReference>
<dbReference type="InterPro" id="IPR013105">
    <property type="entry name" value="TPR_2"/>
</dbReference>
<organism evidence="4 5">
    <name type="scientific">Barnesiella viscericola</name>
    <dbReference type="NCBI Taxonomy" id="397865"/>
    <lineage>
        <taxon>Bacteria</taxon>
        <taxon>Pseudomonadati</taxon>
        <taxon>Bacteroidota</taxon>
        <taxon>Bacteroidia</taxon>
        <taxon>Bacteroidales</taxon>
        <taxon>Barnesiellaceae</taxon>
        <taxon>Barnesiella</taxon>
    </lineage>
</organism>
<keyword evidence="2 3" id="KW-0802">TPR repeat</keyword>
<comment type="caution">
    <text evidence="4">The sequence shown here is derived from an EMBL/GenBank/DDBJ whole genome shotgun (WGS) entry which is preliminary data.</text>
</comment>
<dbReference type="RefSeq" id="WP_273306869.1">
    <property type="nucleotide sequence ID" value="NZ_DYUD01000027.1"/>
</dbReference>
<sequence length="741" mass="85876">MITTEIAKQQYEIYALLAERRLKDAFGKLAVLITELQDWLSRDKLNEMETSYKYMIQYMLDGVEDPERKRIYDHLVVSAYALTDRVSDELAAPVSPAQYYGWKRYVTASRANETLASQCDRCDQALNDLSLVSLLSEQEQDAAKLKSLKRRVEEEAGTLFMDVWTNYPAREEDYATLRDALYSNRFPDDLVGLLISALLLNLLHRFDEEKLLLLLDGYRQESPEIQMRSLCAALIVMYIYRERLSLFPRVQHRIDALGEEPRFKGDVRTVFLQLIKTQETEKITRKMTEELLPEMMKLGPSLYKKIKQEDLMNDINALEENPEWQDMLDKTGIADKLKELTDLQMEGADVFMSTFSHLKSFPFFQSIQNWFLPFNPEHTALSGLLDGQGGERFKKMLSASALLCNSDKYSFCLSLSQVPESQRQMMMGQFGAENAAMQEMANEELMKKEKSRENISNRYIQDLYRFFKLYIRRSEFTDPFAGHINLLHVSVLEPLLSGQDTLRLIGEYYFRRGYYDEALELFERLSATYHSDAEVYQKIGFCYQKQGEYAEALEAFLKAEIIAPDNFWTIRRIATCYRNLKKPEMALSYYHRAEKIQPDNLSVQMNIGHCYVEQKDYEEALKYYFKVDYLDPDGGKAWQPIAWCSFLVGKKEQARRYYAKILAGKPTALDYLNAGHVEFSLGHIRQAIDYYRISIELDGGNTGKFLANFKQDIPDLVSAGISSSDIPILLDQLMYGITDAH</sequence>
<dbReference type="EMBL" id="DYUD01000027">
    <property type="protein sequence ID" value="HJG89809.1"/>
    <property type="molecule type" value="Genomic_DNA"/>
</dbReference>
<dbReference type="Proteomes" id="UP000757103">
    <property type="component" value="Unassembled WGS sequence"/>
</dbReference>
<evidence type="ECO:0000256" key="3">
    <source>
        <dbReference type="PROSITE-ProRule" id="PRU00339"/>
    </source>
</evidence>
<dbReference type="InterPro" id="IPR011990">
    <property type="entry name" value="TPR-like_helical_dom_sf"/>
</dbReference>
<proteinExistence type="predicted"/>
<accession>A0A921MTG9</accession>
<dbReference type="PROSITE" id="PS50293">
    <property type="entry name" value="TPR_REGION"/>
    <property type="match status" value="1"/>
</dbReference>
<feature type="repeat" description="TPR" evidence="3">
    <location>
        <begin position="499"/>
        <end position="532"/>
    </location>
</feature>
<dbReference type="Pfam" id="PF07719">
    <property type="entry name" value="TPR_2"/>
    <property type="match status" value="1"/>
</dbReference>
<dbReference type="SUPFAM" id="SSF48452">
    <property type="entry name" value="TPR-like"/>
    <property type="match status" value="1"/>
</dbReference>
<dbReference type="InterPro" id="IPR044650">
    <property type="entry name" value="SRFR1-like"/>
</dbReference>
<dbReference type="InterPro" id="IPR019734">
    <property type="entry name" value="TPR_rpt"/>
</dbReference>
<feature type="repeat" description="TPR" evidence="3">
    <location>
        <begin position="668"/>
        <end position="701"/>
    </location>
</feature>
<evidence type="ECO:0000256" key="2">
    <source>
        <dbReference type="ARBA" id="ARBA00022803"/>
    </source>
</evidence>
<dbReference type="GO" id="GO:0045892">
    <property type="term" value="P:negative regulation of DNA-templated transcription"/>
    <property type="evidence" value="ECO:0007669"/>
    <property type="project" value="InterPro"/>
</dbReference>
<evidence type="ECO:0000313" key="5">
    <source>
        <dbReference type="Proteomes" id="UP000757103"/>
    </source>
</evidence>
<name>A0A921MTG9_9BACT</name>
<dbReference type="Gene3D" id="1.25.40.10">
    <property type="entry name" value="Tetratricopeptide repeat domain"/>
    <property type="match status" value="1"/>
</dbReference>
<dbReference type="PANTHER" id="PTHR44749">
    <property type="entry name" value="SUPPRESSOR OF RPS4-RLD 1"/>
    <property type="match status" value="1"/>
</dbReference>
<gene>
    <name evidence="4" type="ORF">K8U91_10130</name>
</gene>
<reference evidence="4" key="2">
    <citation type="submission" date="2021-09" db="EMBL/GenBank/DDBJ databases">
        <authorList>
            <person name="Gilroy R."/>
        </authorList>
    </citation>
    <scope>NUCLEOTIDE SEQUENCE</scope>
    <source>
        <strain evidence="4">CHK121-7720</strain>
    </source>
</reference>
<feature type="repeat" description="TPR" evidence="3">
    <location>
        <begin position="601"/>
        <end position="634"/>
    </location>
</feature>
<protein>
    <submittedName>
        <fullName evidence="4">Tetratricopeptide repeat protein</fullName>
    </submittedName>
</protein>
<dbReference type="PANTHER" id="PTHR44749:SF1">
    <property type="entry name" value="TETRATRICOPEPTIDE-LIKE HELICAL DOMAIN-CONTAINING PROTEIN"/>
    <property type="match status" value="1"/>
</dbReference>
<evidence type="ECO:0000313" key="4">
    <source>
        <dbReference type="EMBL" id="HJG89809.1"/>
    </source>
</evidence>